<dbReference type="Gene3D" id="1.25.40.10">
    <property type="entry name" value="Tetratricopeptide repeat domain"/>
    <property type="match status" value="2"/>
</dbReference>
<sequence length="428" mass="46525">MAVTLILLPPPAAAQDGACDIEEIQRMFGMTPRPLSKLRKSLHTCEATGATDYRVSLFLGVLAREDGEQDTAIAHLRRAVQMAPAETNPALELGVTLEAAHPDEARAIYTNLLAREPALRPARLGLARVARRQNHLHEAETLYRQLLEQDPADIDARNGLSWLALARHRPRRAQQGFEEVLRTEPGNAEARAGLAMIGDVHHYTLEMGGIIASTPETSSHGVQLHGTAALGAFDTLELGWSHASADIATVSANGLTIFPRDDVTLGYQRLVPLGYAISVVYDYRGHGALPTEHWIDGSVTIYLTDRVRWSGGYRKSFGDALYDGRLLRTGLGVDVAPRWQLTATLYNSQQAAFEDYRSLWSGALDITYAGPHELVLSAGVGVSPAIDNRDLHLSALVAISGHVALRLAASHNSYSSAQSLRAGLRMAW</sequence>
<dbReference type="SUPFAM" id="SSF48452">
    <property type="entry name" value="TPR-like"/>
    <property type="match status" value="1"/>
</dbReference>
<evidence type="ECO:0000313" key="4">
    <source>
        <dbReference type="Proteomes" id="UP000677126"/>
    </source>
</evidence>
<dbReference type="InterPro" id="IPR051012">
    <property type="entry name" value="CellSynth/LPSAsmb/PSIAsmb"/>
</dbReference>
<keyword evidence="2" id="KW-0802">TPR repeat</keyword>
<keyword evidence="1" id="KW-0677">Repeat</keyword>
<keyword evidence="4" id="KW-1185">Reference proteome</keyword>
<name>A0ABX8ED09_9SPHN</name>
<gene>
    <name evidence="3" type="ORF">HT578_20310</name>
</gene>
<evidence type="ECO:0000256" key="1">
    <source>
        <dbReference type="ARBA" id="ARBA00022737"/>
    </source>
</evidence>
<protein>
    <submittedName>
        <fullName evidence="3">Tetratricopeptide repeat protein</fullName>
    </submittedName>
</protein>
<dbReference type="InterPro" id="IPR019734">
    <property type="entry name" value="TPR_rpt"/>
</dbReference>
<dbReference type="PANTHER" id="PTHR45586:SF1">
    <property type="entry name" value="LIPOPOLYSACCHARIDE ASSEMBLY PROTEIN B"/>
    <property type="match status" value="1"/>
</dbReference>
<dbReference type="RefSeq" id="WP_213501248.1">
    <property type="nucleotide sequence ID" value="NZ_CP054856.1"/>
</dbReference>
<dbReference type="InterPro" id="IPR011990">
    <property type="entry name" value="TPR-like_helical_dom_sf"/>
</dbReference>
<evidence type="ECO:0000256" key="2">
    <source>
        <dbReference type="ARBA" id="ARBA00022803"/>
    </source>
</evidence>
<dbReference type="Pfam" id="PF14559">
    <property type="entry name" value="TPR_19"/>
    <property type="match status" value="1"/>
</dbReference>
<dbReference type="SMART" id="SM00028">
    <property type="entry name" value="TPR"/>
    <property type="match status" value="3"/>
</dbReference>
<organism evidence="3 4">
    <name type="scientific">Novosphingobium decolorationis</name>
    <dbReference type="NCBI Taxonomy" id="2698673"/>
    <lineage>
        <taxon>Bacteria</taxon>
        <taxon>Pseudomonadati</taxon>
        <taxon>Pseudomonadota</taxon>
        <taxon>Alphaproteobacteria</taxon>
        <taxon>Sphingomonadales</taxon>
        <taxon>Sphingomonadaceae</taxon>
        <taxon>Novosphingobium</taxon>
    </lineage>
</organism>
<proteinExistence type="predicted"/>
<dbReference type="Proteomes" id="UP000677126">
    <property type="component" value="Chromosome"/>
</dbReference>
<dbReference type="EMBL" id="CP054856">
    <property type="protein sequence ID" value="QVM85731.1"/>
    <property type="molecule type" value="Genomic_DNA"/>
</dbReference>
<dbReference type="PANTHER" id="PTHR45586">
    <property type="entry name" value="TPR REPEAT-CONTAINING PROTEIN PA4667"/>
    <property type="match status" value="1"/>
</dbReference>
<accession>A0ABX8ED09</accession>
<reference evidence="3 4" key="1">
    <citation type="journal article" date="2021" name="Int. J. Syst. Evol. Microbiol.">
        <title>Novosphingobium decolorationis sp. nov., an aniline blue-decolourizing bacterium isolated from East Pacific sediment.</title>
        <authorList>
            <person name="Chen X."/>
            <person name="Dong B."/>
            <person name="Chen T."/>
            <person name="Ren N."/>
            <person name="Wang J."/>
            <person name="Xu Y."/>
            <person name="Yang J."/>
            <person name="Zhu S."/>
            <person name="Chen J."/>
        </authorList>
    </citation>
    <scope>NUCLEOTIDE SEQUENCE [LARGE SCALE GENOMIC DNA]</scope>
    <source>
        <strain evidence="3 4">502str22</strain>
    </source>
</reference>
<evidence type="ECO:0000313" key="3">
    <source>
        <dbReference type="EMBL" id="QVM85731.1"/>
    </source>
</evidence>